<sequence>HPTSLSPFSRSPNFDFDVINDCRLRPPLLARGTSGLDHPLFSHSHFDRSRPHMSPVLESHYDYYSMRLKQLASSPVVSQARSQFSASSHLHPPSLAVTPTSFKSDSPPVETSSASPRVNNLTSALTLPPKQK</sequence>
<dbReference type="EMBL" id="HACG01003445">
    <property type="protein sequence ID" value="CEK50310.1"/>
    <property type="molecule type" value="Transcribed_RNA"/>
</dbReference>
<feature type="region of interest" description="Disordered" evidence="1">
    <location>
        <begin position="77"/>
        <end position="132"/>
    </location>
</feature>
<name>A0A0B6Y456_9EUPU</name>
<evidence type="ECO:0000313" key="2">
    <source>
        <dbReference type="EMBL" id="CEK50310.1"/>
    </source>
</evidence>
<feature type="compositionally biased region" description="Polar residues" evidence="1">
    <location>
        <begin position="77"/>
        <end position="88"/>
    </location>
</feature>
<dbReference type="AlphaFoldDB" id="A0A0B6Y456"/>
<proteinExistence type="predicted"/>
<feature type="compositionally biased region" description="Polar residues" evidence="1">
    <location>
        <begin position="97"/>
        <end position="125"/>
    </location>
</feature>
<feature type="non-terminal residue" evidence="2">
    <location>
        <position position="132"/>
    </location>
</feature>
<protein>
    <submittedName>
        <fullName evidence="2">Uncharacterized protein</fullName>
    </submittedName>
</protein>
<gene>
    <name evidence="2" type="primary">ORF10393</name>
</gene>
<organism evidence="2">
    <name type="scientific">Arion vulgaris</name>
    <dbReference type="NCBI Taxonomy" id="1028688"/>
    <lineage>
        <taxon>Eukaryota</taxon>
        <taxon>Metazoa</taxon>
        <taxon>Spiralia</taxon>
        <taxon>Lophotrochozoa</taxon>
        <taxon>Mollusca</taxon>
        <taxon>Gastropoda</taxon>
        <taxon>Heterobranchia</taxon>
        <taxon>Euthyneura</taxon>
        <taxon>Panpulmonata</taxon>
        <taxon>Eupulmonata</taxon>
        <taxon>Stylommatophora</taxon>
        <taxon>Helicina</taxon>
        <taxon>Arionoidea</taxon>
        <taxon>Arionidae</taxon>
        <taxon>Arion</taxon>
    </lineage>
</organism>
<reference evidence="2" key="1">
    <citation type="submission" date="2014-12" db="EMBL/GenBank/DDBJ databases">
        <title>Insight into the proteome of Arion vulgaris.</title>
        <authorList>
            <person name="Aradska J."/>
            <person name="Bulat T."/>
            <person name="Smidak R."/>
            <person name="Sarate P."/>
            <person name="Gangsoo J."/>
            <person name="Sialana F."/>
            <person name="Bilban M."/>
            <person name="Lubec G."/>
        </authorList>
    </citation>
    <scope>NUCLEOTIDE SEQUENCE</scope>
    <source>
        <tissue evidence="2">Skin</tissue>
    </source>
</reference>
<evidence type="ECO:0000256" key="1">
    <source>
        <dbReference type="SAM" id="MobiDB-lite"/>
    </source>
</evidence>
<feature type="non-terminal residue" evidence="2">
    <location>
        <position position="1"/>
    </location>
</feature>
<accession>A0A0B6Y456</accession>